<protein>
    <recommendedName>
        <fullName evidence="2">Arabidopsis retrotransposon Orf1 C-terminal domain-containing protein</fullName>
    </recommendedName>
</protein>
<name>Q8LM77_ORYSJ</name>
<evidence type="ECO:0000259" key="2">
    <source>
        <dbReference type="Pfam" id="PF03078"/>
    </source>
</evidence>
<evidence type="ECO:0000256" key="1">
    <source>
        <dbReference type="SAM" id="MobiDB-lite"/>
    </source>
</evidence>
<reference evidence="4" key="2">
    <citation type="journal article" date="2008" name="Nucleic Acids Res.">
        <title>The rice annotation project database (RAP-DB): 2008 update.</title>
        <authorList>
            <consortium name="The rice annotation project (RAP)"/>
        </authorList>
    </citation>
    <scope>GENOME REANNOTATION</scope>
    <source>
        <strain evidence="4">cv. Nipponbare</strain>
    </source>
</reference>
<dbReference type="PANTHER" id="PTHR48243">
    <property type="entry name" value="AMINOTRANSFERASE-LIKE PLANT MOBILE DOMAIN-CONTAINING PROTEIN"/>
    <property type="match status" value="1"/>
</dbReference>
<proteinExistence type="predicted"/>
<feature type="region of interest" description="Disordered" evidence="1">
    <location>
        <begin position="385"/>
        <end position="413"/>
    </location>
</feature>
<dbReference type="Pfam" id="PF03078">
    <property type="entry name" value="ATHILA"/>
    <property type="match status" value="1"/>
</dbReference>
<accession>Q8LM77</accession>
<reference evidence="4" key="1">
    <citation type="journal article" date="2005" name="Nature">
        <title>The map-based sequence of the rice genome.</title>
        <authorList>
            <consortium name="International rice genome sequencing project (IRGSP)"/>
            <person name="Matsumoto T."/>
            <person name="Wu J."/>
            <person name="Kanamori H."/>
            <person name="Katayose Y."/>
            <person name="Fujisawa M."/>
            <person name="Namiki N."/>
            <person name="Mizuno H."/>
            <person name="Yamamoto K."/>
            <person name="Antonio B.A."/>
            <person name="Baba T."/>
            <person name="Sakata K."/>
            <person name="Nagamura Y."/>
            <person name="Aoki H."/>
            <person name="Arikawa K."/>
            <person name="Arita K."/>
            <person name="Bito T."/>
            <person name="Chiden Y."/>
            <person name="Fujitsuka N."/>
            <person name="Fukunaka R."/>
            <person name="Hamada M."/>
            <person name="Harada C."/>
            <person name="Hayashi A."/>
            <person name="Hijishita S."/>
            <person name="Honda M."/>
            <person name="Hosokawa S."/>
            <person name="Ichikawa Y."/>
            <person name="Idonuma A."/>
            <person name="Iijima M."/>
            <person name="Ikeda M."/>
            <person name="Ikeno M."/>
            <person name="Ito K."/>
            <person name="Ito S."/>
            <person name="Ito T."/>
            <person name="Ito Y."/>
            <person name="Ito Y."/>
            <person name="Iwabuchi A."/>
            <person name="Kamiya K."/>
            <person name="Karasawa W."/>
            <person name="Kurita K."/>
            <person name="Katagiri S."/>
            <person name="Kikuta A."/>
            <person name="Kobayashi H."/>
            <person name="Kobayashi N."/>
            <person name="Machita K."/>
            <person name="Maehara T."/>
            <person name="Masukawa M."/>
            <person name="Mizubayashi T."/>
            <person name="Mukai Y."/>
            <person name="Nagasaki H."/>
            <person name="Nagata Y."/>
            <person name="Naito S."/>
            <person name="Nakashima M."/>
            <person name="Nakama Y."/>
            <person name="Nakamichi Y."/>
            <person name="Nakamura M."/>
            <person name="Meguro A."/>
            <person name="Negishi M."/>
            <person name="Ohta I."/>
            <person name="Ohta T."/>
            <person name="Okamoto M."/>
            <person name="Ono N."/>
            <person name="Saji S."/>
            <person name="Sakaguchi M."/>
            <person name="Sakai K."/>
            <person name="Shibata M."/>
            <person name="Shimokawa T."/>
            <person name="Song J."/>
            <person name="Takazaki Y."/>
            <person name="Terasawa K."/>
            <person name="Tsugane M."/>
            <person name="Tsuji K."/>
            <person name="Ueda S."/>
            <person name="Waki K."/>
            <person name="Yamagata H."/>
            <person name="Yamamoto M."/>
            <person name="Yamamoto S."/>
            <person name="Yamane H."/>
            <person name="Yoshiki S."/>
            <person name="Yoshihara R."/>
            <person name="Yukawa K."/>
            <person name="Zhong H."/>
            <person name="Yano M."/>
            <person name="Yuan Q."/>
            <person name="Ouyang S."/>
            <person name="Liu J."/>
            <person name="Jones K.M."/>
            <person name="Gansberger K."/>
            <person name="Moffat K."/>
            <person name="Hill J."/>
            <person name="Bera J."/>
            <person name="Fadrosh D."/>
            <person name="Jin S."/>
            <person name="Johri S."/>
            <person name="Kim M."/>
            <person name="Overton L."/>
            <person name="Reardon M."/>
            <person name="Tsitrin T."/>
            <person name="Vuong H."/>
            <person name="Weaver B."/>
            <person name="Ciecko A."/>
            <person name="Tallon L."/>
            <person name="Jackson J."/>
            <person name="Pai G."/>
            <person name="Aken S.V."/>
            <person name="Utterback T."/>
            <person name="Reidmuller S."/>
            <person name="Feldblyum T."/>
            <person name="Hsiao J."/>
            <person name="Zismann V."/>
            <person name="Iobst S."/>
            <person name="de Vazeille A.R."/>
            <person name="Buell C.R."/>
            <person name="Ying K."/>
            <person name="Li Y."/>
            <person name="Lu T."/>
            <person name="Huang Y."/>
            <person name="Zhao Q."/>
            <person name="Feng Q."/>
            <person name="Zhang L."/>
            <person name="Zhu J."/>
            <person name="Weng Q."/>
            <person name="Mu J."/>
            <person name="Lu Y."/>
            <person name="Fan D."/>
            <person name="Liu Y."/>
            <person name="Guan J."/>
            <person name="Zhang Y."/>
            <person name="Yu S."/>
            <person name="Liu X."/>
            <person name="Zhang Y."/>
            <person name="Hong G."/>
            <person name="Han B."/>
            <person name="Choisne N."/>
            <person name="Demange N."/>
            <person name="Orjeda G."/>
            <person name="Samain S."/>
            <person name="Cattolico L."/>
            <person name="Pelletier E."/>
            <person name="Couloux A."/>
            <person name="Segurens B."/>
            <person name="Wincker P."/>
            <person name="D'Hont A."/>
            <person name="Scarpelli C."/>
            <person name="Weissenbach J."/>
            <person name="Salanoubat M."/>
            <person name="Quetier F."/>
            <person name="Yu Y."/>
            <person name="Kim H.R."/>
            <person name="Rambo T."/>
            <person name="Currie J."/>
            <person name="Collura K."/>
            <person name="Luo M."/>
            <person name="Yang T."/>
            <person name="Ammiraju J.S.S."/>
            <person name="Engler F."/>
            <person name="Soderlund C."/>
            <person name="Wing R.A."/>
            <person name="Palmer L.E."/>
            <person name="de la Bastide M."/>
            <person name="Spiegel L."/>
            <person name="Nascimento L."/>
            <person name="Zutavern T."/>
            <person name="O'Shaughnessy A."/>
            <person name="Dike S."/>
            <person name="Dedhia N."/>
            <person name="Preston R."/>
            <person name="Balija V."/>
            <person name="McCombie W.R."/>
            <person name="Chow T."/>
            <person name="Chen H."/>
            <person name="Chung M."/>
            <person name="Chen C."/>
            <person name="Shaw J."/>
            <person name="Wu H."/>
            <person name="Hsiao K."/>
            <person name="Chao Y."/>
            <person name="Chu M."/>
            <person name="Cheng C."/>
            <person name="Hour A."/>
            <person name="Lee P."/>
            <person name="Lin S."/>
            <person name="Lin Y."/>
            <person name="Liou J."/>
            <person name="Liu S."/>
            <person name="Hsing Y."/>
            <person name="Raghuvanshi S."/>
            <person name="Mohanty A."/>
            <person name="Bharti A.K."/>
            <person name="Gaur A."/>
            <person name="Gupta V."/>
            <person name="Kumar D."/>
            <person name="Ravi V."/>
            <person name="Vij S."/>
            <person name="Kapur A."/>
            <person name="Khurana P."/>
            <person name="Khurana P."/>
            <person name="Khurana J.P."/>
            <person name="Tyagi A.K."/>
            <person name="Gaikwad K."/>
            <person name="Singh A."/>
            <person name="Dalal V."/>
            <person name="Srivastava S."/>
            <person name="Dixit A."/>
            <person name="Pal A.K."/>
            <person name="Ghazi I.A."/>
            <person name="Yadav M."/>
            <person name="Pandit A."/>
            <person name="Bhargava A."/>
            <person name="Sureshbabu K."/>
            <person name="Batra K."/>
            <person name="Sharma T.R."/>
            <person name="Mohapatra T."/>
            <person name="Singh N.K."/>
            <person name="Messing J."/>
            <person name="Nelson A.B."/>
            <person name="Fuks G."/>
            <person name="Kavchok S."/>
            <person name="Keizer G."/>
            <person name="Linton E."/>
            <person name="Llaca V."/>
            <person name="Song R."/>
            <person name="Tanyolac B."/>
            <person name="Young S."/>
            <person name="Ho-Il K."/>
            <person name="Hahn J.H."/>
            <person name="Sangsakoo G."/>
            <person name="Vanavichit A."/>
            <person name="de Mattos Luiz.A.T."/>
            <person name="Zimmer P.D."/>
            <person name="Malone G."/>
            <person name="Dellagostin O."/>
            <person name="de Oliveira A.C."/>
            <person name="Bevan M."/>
            <person name="Bancroft I."/>
            <person name="Minx P."/>
            <person name="Cordum H."/>
            <person name="Wilson R."/>
            <person name="Cheng Z."/>
            <person name="Jin W."/>
            <person name="Jiang J."/>
            <person name="Leong S.A."/>
            <person name="Iwama H."/>
            <person name="Gojobori T."/>
            <person name="Itoh T."/>
            <person name="Niimura Y."/>
            <person name="Fujii Y."/>
            <person name="Habara T."/>
            <person name="Sakai H."/>
            <person name="Sato Y."/>
            <person name="Wilson G."/>
            <person name="Kumar K."/>
            <person name="McCouch S."/>
            <person name="Juretic N."/>
            <person name="Hoen D."/>
            <person name="Wright S."/>
            <person name="Bruskiewich R."/>
            <person name="Bureau T."/>
            <person name="Miyao A."/>
            <person name="Hirochika H."/>
            <person name="Nishikawa T."/>
            <person name="Kadowaki K."/>
            <person name="Sugiura M."/>
            <person name="Burr B."/>
            <person name="Sasaki T."/>
        </authorList>
    </citation>
    <scope>NUCLEOTIDE SEQUENCE [LARGE SCALE GENOMIC DNA]</scope>
    <source>
        <strain evidence="4">cv. Nipponbare</strain>
    </source>
</reference>
<dbReference type="PANTHER" id="PTHR48243:SF1">
    <property type="entry name" value="AMINOTRANSFERASE-LIKE PLANT MOBILE DOMAIN-CONTAINING PROTEIN"/>
    <property type="match status" value="1"/>
</dbReference>
<evidence type="ECO:0000313" key="3">
    <source>
        <dbReference type="EMBL" id="AAM74413.1"/>
    </source>
</evidence>
<feature type="compositionally biased region" description="Low complexity" evidence="1">
    <location>
        <begin position="395"/>
        <end position="413"/>
    </location>
</feature>
<sequence length="716" mass="78648">MRVVHRRSTGPMVQIGPEADRTARRQLGTARLGFKTGRPAMGSGGGERSLATASGGAGGSGDRRGSGGARRRAADSGGAKRRAARQRERGREGVGSSPRGSASVGKEQRRTATASHGRTRAMGGRAPGYLKRGKERGRDNLDLVSDRERQAYYMLSDQKYAHMREYSPELLKKIGMDVEFRSIWKAIGWQRFAVVDEPGSRLLTLQFLCTLKEIEDGISFHFFRKEFTLTWKGLSTLLGFHDSCKTDLQKGISGFEKNRFWEDISGAPICKKTRTNDIHNPTLRLMHKWIAMTLFPRSDLRSIRGDELIIMFAMTIEESLAGGTYRETRNMTRNEQGSSSSSTPVQMYEAGWAPTGDAPGWTQAARHSIRVSTWASASEDRWHAPHDIHWGDNQPSKSSGVPPSPSEWRSSSSRWDLGEITRRMDTLDVQMGEIQYNLTEHIAQTQEWQQSADAQFANINNMMQQQHDDLQAYFRFQGLNPIKDPVQKPSLGGDLAPPPELLCFISLIYGFLARRSSVSWESGVRSSIWFCTALPDHLRLRLHTGPPERSAGWQAIAELGEKYDAVLDHLRGLRSRGQTAVMVFADYFRRRIAPLQERSALRGHTPGTMTRCAPTWASVGIRAIRTSGRCDHDRDSILAVMMAVGAARGRGRRAATGGDHGDGAGSSSAGAGGGQAAGSGNSDGSSRVPGPSHGAGRGPVTDFLSRGVVRSVGQTR</sequence>
<feature type="region of interest" description="Disordered" evidence="1">
    <location>
        <begin position="1"/>
        <end position="136"/>
    </location>
</feature>
<dbReference type="InterPro" id="IPR004312">
    <property type="entry name" value="ATHILA_Orf1_C"/>
</dbReference>
<feature type="compositionally biased region" description="Low complexity" evidence="1">
    <location>
        <begin position="678"/>
        <end position="687"/>
    </location>
</feature>
<feature type="region of interest" description="Disordered" evidence="1">
    <location>
        <begin position="649"/>
        <end position="716"/>
    </location>
</feature>
<evidence type="ECO:0000313" key="4">
    <source>
        <dbReference type="Proteomes" id="UP000000763"/>
    </source>
</evidence>
<dbReference type="Proteomes" id="UP000000763">
    <property type="component" value="Chromosome 10"/>
</dbReference>
<dbReference type="EMBL" id="AC120497">
    <property type="protein sequence ID" value="AAM74413.1"/>
    <property type="molecule type" value="Genomic_DNA"/>
</dbReference>
<feature type="domain" description="Arabidopsis retrotransposon Orf1 C-terminal" evidence="2">
    <location>
        <begin position="152"/>
        <end position="330"/>
    </location>
</feature>
<dbReference type="AlphaFoldDB" id="Q8LM77"/>
<gene>
    <name evidence="3" type="primary">OSJNAa0082N11.13</name>
</gene>
<organism evidence="3 4">
    <name type="scientific">Oryza sativa subsp. japonica</name>
    <name type="common">Rice</name>
    <dbReference type="NCBI Taxonomy" id="39947"/>
    <lineage>
        <taxon>Eukaryota</taxon>
        <taxon>Viridiplantae</taxon>
        <taxon>Streptophyta</taxon>
        <taxon>Embryophyta</taxon>
        <taxon>Tracheophyta</taxon>
        <taxon>Spermatophyta</taxon>
        <taxon>Magnoliopsida</taxon>
        <taxon>Liliopsida</taxon>
        <taxon>Poales</taxon>
        <taxon>Poaceae</taxon>
        <taxon>BOP clade</taxon>
        <taxon>Oryzoideae</taxon>
        <taxon>Oryzeae</taxon>
        <taxon>Oryzinae</taxon>
        <taxon>Oryza</taxon>
        <taxon>Oryza sativa</taxon>
    </lineage>
</organism>